<feature type="transmembrane region" description="Helical" evidence="1">
    <location>
        <begin position="9"/>
        <end position="31"/>
    </location>
</feature>
<accession>A0A3N4KAN8</accession>
<evidence type="ECO:0000256" key="1">
    <source>
        <dbReference type="SAM" id="Phobius"/>
    </source>
</evidence>
<organism evidence="2 3">
    <name type="scientific">Morchella conica CCBAS932</name>
    <dbReference type="NCBI Taxonomy" id="1392247"/>
    <lineage>
        <taxon>Eukaryota</taxon>
        <taxon>Fungi</taxon>
        <taxon>Dikarya</taxon>
        <taxon>Ascomycota</taxon>
        <taxon>Pezizomycotina</taxon>
        <taxon>Pezizomycetes</taxon>
        <taxon>Pezizales</taxon>
        <taxon>Morchellaceae</taxon>
        <taxon>Morchella</taxon>
    </lineage>
</organism>
<dbReference type="InParanoid" id="A0A3N4KAN8"/>
<proteinExistence type="predicted"/>
<keyword evidence="1" id="KW-0472">Membrane</keyword>
<feature type="transmembrane region" description="Helical" evidence="1">
    <location>
        <begin position="37"/>
        <end position="56"/>
    </location>
</feature>
<evidence type="ECO:0000313" key="2">
    <source>
        <dbReference type="EMBL" id="RPB07574.1"/>
    </source>
</evidence>
<reference evidence="2 3" key="1">
    <citation type="journal article" date="2018" name="Nat. Ecol. Evol.">
        <title>Pezizomycetes genomes reveal the molecular basis of ectomycorrhizal truffle lifestyle.</title>
        <authorList>
            <person name="Murat C."/>
            <person name="Payen T."/>
            <person name="Noel B."/>
            <person name="Kuo A."/>
            <person name="Morin E."/>
            <person name="Chen J."/>
            <person name="Kohler A."/>
            <person name="Krizsan K."/>
            <person name="Balestrini R."/>
            <person name="Da Silva C."/>
            <person name="Montanini B."/>
            <person name="Hainaut M."/>
            <person name="Levati E."/>
            <person name="Barry K.W."/>
            <person name="Belfiori B."/>
            <person name="Cichocki N."/>
            <person name="Clum A."/>
            <person name="Dockter R.B."/>
            <person name="Fauchery L."/>
            <person name="Guy J."/>
            <person name="Iotti M."/>
            <person name="Le Tacon F."/>
            <person name="Lindquist E.A."/>
            <person name="Lipzen A."/>
            <person name="Malagnac F."/>
            <person name="Mello A."/>
            <person name="Molinier V."/>
            <person name="Miyauchi S."/>
            <person name="Poulain J."/>
            <person name="Riccioni C."/>
            <person name="Rubini A."/>
            <person name="Sitrit Y."/>
            <person name="Splivallo R."/>
            <person name="Traeger S."/>
            <person name="Wang M."/>
            <person name="Zifcakova L."/>
            <person name="Wipf D."/>
            <person name="Zambonelli A."/>
            <person name="Paolocci F."/>
            <person name="Nowrousian M."/>
            <person name="Ottonello S."/>
            <person name="Baldrian P."/>
            <person name="Spatafora J.W."/>
            <person name="Henrissat B."/>
            <person name="Nagy L.G."/>
            <person name="Aury J.M."/>
            <person name="Wincker P."/>
            <person name="Grigoriev I.V."/>
            <person name="Bonfante P."/>
            <person name="Martin F.M."/>
        </authorList>
    </citation>
    <scope>NUCLEOTIDE SEQUENCE [LARGE SCALE GENOMIC DNA]</scope>
    <source>
        <strain evidence="2 3">CCBAS932</strain>
    </source>
</reference>
<keyword evidence="1" id="KW-1133">Transmembrane helix</keyword>
<gene>
    <name evidence="2" type="ORF">P167DRAFT_396839</name>
</gene>
<evidence type="ECO:0000313" key="3">
    <source>
        <dbReference type="Proteomes" id="UP000277580"/>
    </source>
</evidence>
<keyword evidence="1" id="KW-0812">Transmembrane</keyword>
<name>A0A3N4KAN8_9PEZI</name>
<dbReference type="EMBL" id="ML119179">
    <property type="protein sequence ID" value="RPB07574.1"/>
    <property type="molecule type" value="Genomic_DNA"/>
</dbReference>
<sequence length="115" mass="12700">MLGKGKGKIFLVSGTGGLFFFNLLLNIVLYTHHQSSLLSDTSCFFFFYVHVLFLSYPLPFTRFFGLWGRNSAHAVSLIDPLAGMDKGIGLYDCFYSSAGLHILLSSSLGNFLCLS</sequence>
<keyword evidence="3" id="KW-1185">Reference proteome</keyword>
<dbReference type="AlphaFoldDB" id="A0A3N4KAN8"/>
<protein>
    <submittedName>
        <fullName evidence="2">Uncharacterized protein</fullName>
    </submittedName>
</protein>
<dbReference type="Proteomes" id="UP000277580">
    <property type="component" value="Unassembled WGS sequence"/>
</dbReference>